<dbReference type="OrthoDB" id="47328at2759"/>
<dbReference type="Pfam" id="PF20422">
    <property type="entry name" value="DHR-2_Lobe_B"/>
    <property type="match status" value="1"/>
</dbReference>
<dbReference type="InterPro" id="IPR046770">
    <property type="entry name" value="DOCKER_Lobe_B"/>
</dbReference>
<dbReference type="Pfam" id="PF06920">
    <property type="entry name" value="DHR-2_Lobe_A"/>
    <property type="match status" value="1"/>
</dbReference>
<evidence type="ECO:0000256" key="4">
    <source>
        <dbReference type="SAM" id="MobiDB-lite"/>
    </source>
</evidence>
<dbReference type="InterPro" id="IPR026791">
    <property type="entry name" value="DOCK"/>
</dbReference>
<feature type="domain" description="DOCKER" evidence="6">
    <location>
        <begin position="1543"/>
        <end position="1979"/>
    </location>
</feature>
<dbReference type="PROSITE" id="PS51651">
    <property type="entry name" value="DOCKER"/>
    <property type="match status" value="1"/>
</dbReference>
<comment type="similarity">
    <text evidence="3">Belongs to the DOCK family.</text>
</comment>
<sequence>MSSESKKNMGSSGTGGHVISAPSTLSVSSSPYGNSSKINSNPPSPIPGNISQSQIGSVTTSTNGNSQGLSVTNTTQVNSSSTKSNVGGEMSQTNKQMTTDYKFDDYEEQFFNKAVINDQLKISLIPDLLNVQTEKRQSNLLGQSSVPEDIVVEKLPKGIQESMAVCNQTWTLISRSELPTTTNTPIKKLDSQPYLECELSTAVDSVKDLNQDLLQTSAGPTPDTKTLDLMKSVNRVPLFKTIPTSDDDLSSIEPAKIGKAISEYVGFQFTVECVEFKPQIGHFEPFFGRMFLFDTRASDLKSGVVSEEFHFDSGKSLELLPKTSDLEMPTKFKKSLFSVATRSSSIHLVVCFDKVILGDPEETTKAYFNTSQKPKELEKFKNEVKDGVQRLGHFRQTFLWGCVELFDQQNHQFLFGNGNETEFKLTSLVKSKGDLLNFITKEKKSTKDSVFDCTLRFQQVSTSTNTINPSTGQEIYQYSESLEGRVDHHLRPKKGPTSQPQPFVPLVKEILQFDYQPVDRDEFGKDSKEPYIQYSNLLYLYPKSVNLTNFKSDKGSSARNIFLEVKLLEDDTNVNNQGLKNIYGTSLNPILTRKFYTQVIYHNRKPKFTDEIKINLPANLTPNHHLLVTFYHLGCRQSKKSDKPEVPLGYCAIRLFENDQIIVDNKYKKPVATVFPPKYLAEEAKDPKDPTNLKMWVDNKKPVFSFRTRVISSIYPQDPVLSFMLRNSTECDHNLLNEQIKKIDSVPKKLKSQYFPAVIRVLFKCITSLSTEIAHNAFAAILNLCDNVPEDQLSSYVTYIFSNACATVTLYDSLIQTWNHFLETADVSFINLSIQYSWFLFGIIKKSMISEIDIKNTLKSGRNRTGRFSDEVLNRLKYLFDQLLIQLKQNYKNQLTKFKLFIVYIGHFINDLLDILNRGFVFKLIHSYVTGLDSSNTIMELVDFKSRFFRVLAMNDNFIALNIPMPFPFPSTVAEVYQTFYKRNFLVGLLLQEVSTIISAKERTMRITCIQTLREIMSRFDTSAFYNNAPMRERIAALYFPYILTLVDNYQLVNKFDGNELKIWLICFIYVVKNLINGTVITEWWKKETPGRKMIFFNLLNKCVQTFDYGKDSDHFGMLSLLPASNAISQSTSMNGSSGTPGSGHNKAESVDQSNNDSPSRRFKKGINSKPNTPGSGRPTQLTPDKAKEQIEQNLALSMAKSERTYSMSQSLPPNLQQPSSNTVGAPLSGSNPNIPNTNGGTPNGEKLNNSTSSTSSSNLMGTSNSPAAYRSFYNTSSLPTNKSSLSFDLVPPMLENLTHEVSLTVLNCLVSYIREYKVELLKNQSNSFLDMIFKSIISILSLEQSHVIVKTCFCILSSMISEFKTILFKLNNTVCADLTQVIFDYSYSSHGPDRQLATTLVYILIHNNLREMGNFSRMKLQSTVAISRILNVTLNDPEQKKKDHTLFFQYLYASLESITKFVKLHCNSNLLKTTVPTPSVSTAKGTTVGVQQPSKPKQIIPLSQQMDDLRNRLFGVIQNNEKIQQYSYDPEMKADLYYNLANTFIESPDLRITWLKSLAAFLKENKNYEEAAQVNIIAAALVSGYLKLLNRYPKDIVVDFSIVSPNIVSELTLPDITQLEDVEGEICKLDDFNETGFINLLKEAIYLLKCGCFFESCADTYRLLLPTYQRQRDWQKQIECYNELRILCVQIISENTASQRIFSNYYRVAFYSKNLIPELNEKEFIYKELNFLRLADIAERLKNQYGAKFGEDKVKLLPNNKPVEVNTLDPNQVYIQIVSVDPYLLPEELSERISPFEQNTNLNKFIFEIPFSKTGKLSDNIGEQWKRKVILTTKSHFPYMKKRVPIISKKELELTPIEASIELLSKKIVDFRAELNTSTPNTKTLQINLQGCLLLQVNAGPLAVCSTFLSQDSFSKYNADHITKLSEVIKEFTNVLAFSLSLNKRLSKNESPELVAQLDISYKAFRESVSQYVELTPSEDSLEN</sequence>
<dbReference type="PANTHER" id="PTHR23317">
    <property type="entry name" value="DEDICATOR OF CYTOKINESIS DOCK"/>
    <property type="match status" value="1"/>
</dbReference>
<feature type="compositionally biased region" description="Low complexity" evidence="4">
    <location>
        <begin position="1229"/>
        <end position="1263"/>
    </location>
</feature>
<dbReference type="PANTHER" id="PTHR23317:SF80">
    <property type="entry name" value="DOCK FAMILY PROTEIN"/>
    <property type="match status" value="1"/>
</dbReference>
<evidence type="ECO:0000256" key="1">
    <source>
        <dbReference type="ARBA" id="ARBA00022553"/>
    </source>
</evidence>
<dbReference type="InterPro" id="IPR027007">
    <property type="entry name" value="C2_DOCK-type_domain"/>
</dbReference>
<comment type="caution">
    <text evidence="7">The sequence shown here is derived from an EMBL/GenBank/DDBJ whole genome shotgun (WGS) entry which is preliminary data.</text>
</comment>
<evidence type="ECO:0000256" key="2">
    <source>
        <dbReference type="ARBA" id="ARBA00022658"/>
    </source>
</evidence>
<dbReference type="InterPro" id="IPR043161">
    <property type="entry name" value="DOCK_C_lobe_A"/>
</dbReference>
<keyword evidence="2" id="KW-0344">Guanine-nucleotide releasing factor</keyword>
<dbReference type="GO" id="GO:0007264">
    <property type="term" value="P:small GTPase-mediated signal transduction"/>
    <property type="evidence" value="ECO:0007669"/>
    <property type="project" value="InterPro"/>
</dbReference>
<reference evidence="7 8" key="1">
    <citation type="submission" date="2015-12" db="EMBL/GenBank/DDBJ databases">
        <title>Dictyostelia acquired genes for synthesis and detection of signals that induce cell-type specialization by lateral gene transfer from prokaryotes.</title>
        <authorList>
            <person name="Gloeckner G."/>
            <person name="Schaap P."/>
        </authorList>
    </citation>
    <scope>NUCLEOTIDE SEQUENCE [LARGE SCALE GENOMIC DNA]</scope>
    <source>
        <strain evidence="7 8">TK</strain>
    </source>
</reference>
<feature type="domain" description="C2 DOCK-type" evidence="5">
    <location>
        <begin position="535"/>
        <end position="711"/>
    </location>
</feature>
<dbReference type="Proteomes" id="UP000076078">
    <property type="component" value="Unassembled WGS sequence"/>
</dbReference>
<feature type="region of interest" description="Disordered" evidence="4">
    <location>
        <begin position="1202"/>
        <end position="1263"/>
    </location>
</feature>
<evidence type="ECO:0000259" key="5">
    <source>
        <dbReference type="PROSITE" id="PS51650"/>
    </source>
</evidence>
<dbReference type="Gene3D" id="2.60.40.150">
    <property type="entry name" value="C2 domain"/>
    <property type="match status" value="1"/>
</dbReference>
<accession>A0A151ZAV1</accession>
<dbReference type="GO" id="GO:0005085">
    <property type="term" value="F:guanyl-nucleotide exchange factor activity"/>
    <property type="evidence" value="ECO:0007669"/>
    <property type="project" value="UniProtKB-KW"/>
</dbReference>
<name>A0A151ZAV1_TIELA</name>
<evidence type="ECO:0000313" key="8">
    <source>
        <dbReference type="Proteomes" id="UP000076078"/>
    </source>
</evidence>
<gene>
    <name evidence="7" type="ORF">DLAC_07986</name>
</gene>
<dbReference type="PROSITE" id="PS51650">
    <property type="entry name" value="C2_DOCK"/>
    <property type="match status" value="1"/>
</dbReference>
<feature type="compositionally biased region" description="Polar residues" evidence="4">
    <location>
        <begin position="56"/>
        <end position="69"/>
    </location>
</feature>
<dbReference type="InParanoid" id="A0A151ZAV1"/>
<dbReference type="Pfam" id="PF14429">
    <property type="entry name" value="DOCK-C2"/>
    <property type="match status" value="1"/>
</dbReference>
<dbReference type="Gene3D" id="1.25.40.410">
    <property type="match status" value="1"/>
</dbReference>
<feature type="compositionally biased region" description="Polar residues" evidence="4">
    <location>
        <begin position="1169"/>
        <end position="1183"/>
    </location>
</feature>
<feature type="compositionally biased region" description="Polar residues" evidence="4">
    <location>
        <begin position="1130"/>
        <end position="1140"/>
    </location>
</feature>
<feature type="region of interest" description="Disordered" evidence="4">
    <location>
        <begin position="1"/>
        <end position="93"/>
    </location>
</feature>
<organism evidence="7 8">
    <name type="scientific">Tieghemostelium lacteum</name>
    <name type="common">Slime mold</name>
    <name type="synonym">Dictyostelium lacteum</name>
    <dbReference type="NCBI Taxonomy" id="361077"/>
    <lineage>
        <taxon>Eukaryota</taxon>
        <taxon>Amoebozoa</taxon>
        <taxon>Evosea</taxon>
        <taxon>Eumycetozoa</taxon>
        <taxon>Dictyostelia</taxon>
        <taxon>Dictyosteliales</taxon>
        <taxon>Raperosteliaceae</taxon>
        <taxon>Tieghemostelium</taxon>
    </lineage>
</organism>
<dbReference type="EMBL" id="LODT01000035">
    <property type="protein sequence ID" value="KYQ91082.1"/>
    <property type="molecule type" value="Genomic_DNA"/>
</dbReference>
<dbReference type="Gene3D" id="1.20.58.740">
    <property type="match status" value="1"/>
</dbReference>
<evidence type="ECO:0000259" key="6">
    <source>
        <dbReference type="PROSITE" id="PS51651"/>
    </source>
</evidence>
<dbReference type="InterPro" id="IPR043162">
    <property type="entry name" value="DOCK_C_lobe_C"/>
</dbReference>
<keyword evidence="8" id="KW-1185">Reference proteome</keyword>
<dbReference type="Pfam" id="PF20421">
    <property type="entry name" value="DHR-2_Lobe_C"/>
    <property type="match status" value="1"/>
</dbReference>
<dbReference type="FunCoup" id="A0A151ZAV1">
    <property type="interactions" value="12"/>
</dbReference>
<dbReference type="InterPro" id="IPR035892">
    <property type="entry name" value="C2_domain_sf"/>
</dbReference>
<feature type="compositionally biased region" description="Low complexity" evidence="4">
    <location>
        <begin position="70"/>
        <end position="86"/>
    </location>
</feature>
<feature type="compositionally biased region" description="Polar residues" evidence="4">
    <location>
        <begin position="1205"/>
        <end position="1224"/>
    </location>
</feature>
<evidence type="ECO:0000313" key="7">
    <source>
        <dbReference type="EMBL" id="KYQ91082.1"/>
    </source>
</evidence>
<dbReference type="SUPFAM" id="SSF48371">
    <property type="entry name" value="ARM repeat"/>
    <property type="match status" value="1"/>
</dbReference>
<feature type="region of interest" description="Disordered" evidence="4">
    <location>
        <begin position="1130"/>
        <end position="1186"/>
    </location>
</feature>
<proteinExistence type="inferred from homology"/>
<dbReference type="InterPro" id="IPR046769">
    <property type="entry name" value="DOCKER_Lobe_A"/>
</dbReference>
<evidence type="ECO:0000256" key="3">
    <source>
        <dbReference type="PROSITE-ProRule" id="PRU00983"/>
    </source>
</evidence>
<dbReference type="STRING" id="361077.A0A151ZAV1"/>
<dbReference type="InterPro" id="IPR046773">
    <property type="entry name" value="DOCKER_Lobe_C"/>
</dbReference>
<protein>
    <submittedName>
        <fullName evidence="7">DOCK family protein</fullName>
    </submittedName>
</protein>
<dbReference type="OMA" id="TFYHLGC"/>
<keyword evidence="1" id="KW-0597">Phosphoprotein</keyword>
<feature type="compositionally biased region" description="Low complexity" evidence="4">
    <location>
        <begin position="20"/>
        <end position="55"/>
    </location>
</feature>
<dbReference type="InterPro" id="IPR016024">
    <property type="entry name" value="ARM-type_fold"/>
</dbReference>
<dbReference type="InterPro" id="IPR027357">
    <property type="entry name" value="DOCKER_dom"/>
</dbReference>